<feature type="chain" id="PRO_5012306000" evidence="1">
    <location>
        <begin position="20"/>
        <end position="200"/>
    </location>
</feature>
<dbReference type="RefSeq" id="WP_085880278.1">
    <property type="nucleotide sequence ID" value="NZ_FWFZ01000023.1"/>
</dbReference>
<dbReference type="Proteomes" id="UP000193900">
    <property type="component" value="Unassembled WGS sequence"/>
</dbReference>
<feature type="signal peptide" evidence="1">
    <location>
        <begin position="1"/>
        <end position="19"/>
    </location>
</feature>
<dbReference type="PROSITE" id="PS51257">
    <property type="entry name" value="PROKAR_LIPOPROTEIN"/>
    <property type="match status" value="1"/>
</dbReference>
<sequence>MIRSFAVLACLALASPSLAACPDPAALDGDGIVMAFDDGGVGVLRRQPDNLVREDNIYQLPGEDFYHSVGIYERGLIPVVEFELNEAGETLSESVYTTTYASDPLAAFDLAPGESLTVDFAEEGPASDTGTLTILRGEDAPFVLGDCETPAIAFTFKKTHSDGSWIQPEFAYLTDYGVAIFMRSTFDDGSTMEFAPVSWN</sequence>
<gene>
    <name evidence="2" type="ORF">ROA7023_03503</name>
</gene>
<evidence type="ECO:0000256" key="1">
    <source>
        <dbReference type="SAM" id="SignalP"/>
    </source>
</evidence>
<name>A0A1Y5TSD1_9RHOB</name>
<dbReference type="AlphaFoldDB" id="A0A1Y5TSD1"/>
<dbReference type="EMBL" id="FWFZ01000023">
    <property type="protein sequence ID" value="SLN71110.1"/>
    <property type="molecule type" value="Genomic_DNA"/>
</dbReference>
<proteinExistence type="predicted"/>
<evidence type="ECO:0000313" key="2">
    <source>
        <dbReference type="EMBL" id="SLN71110.1"/>
    </source>
</evidence>
<accession>A0A1Y5TSD1</accession>
<organism evidence="2 3">
    <name type="scientific">Roseisalinus antarcticus</name>
    <dbReference type="NCBI Taxonomy" id="254357"/>
    <lineage>
        <taxon>Bacteria</taxon>
        <taxon>Pseudomonadati</taxon>
        <taxon>Pseudomonadota</taxon>
        <taxon>Alphaproteobacteria</taxon>
        <taxon>Rhodobacterales</taxon>
        <taxon>Roseobacteraceae</taxon>
        <taxon>Roseisalinus</taxon>
    </lineage>
</organism>
<protein>
    <submittedName>
        <fullName evidence="2">Uncharacterized protein</fullName>
    </submittedName>
</protein>
<keyword evidence="3" id="KW-1185">Reference proteome</keyword>
<reference evidence="2 3" key="1">
    <citation type="submission" date="2017-03" db="EMBL/GenBank/DDBJ databases">
        <authorList>
            <person name="Afonso C.L."/>
            <person name="Miller P.J."/>
            <person name="Scott M.A."/>
            <person name="Spackman E."/>
            <person name="Goraichik I."/>
            <person name="Dimitrov K.M."/>
            <person name="Suarez D.L."/>
            <person name="Swayne D.E."/>
        </authorList>
    </citation>
    <scope>NUCLEOTIDE SEQUENCE [LARGE SCALE GENOMIC DNA]</scope>
    <source>
        <strain evidence="2 3">CECT 7023</strain>
    </source>
</reference>
<evidence type="ECO:0000313" key="3">
    <source>
        <dbReference type="Proteomes" id="UP000193900"/>
    </source>
</evidence>
<keyword evidence="1" id="KW-0732">Signal</keyword>